<feature type="transmembrane region" description="Helical" evidence="8">
    <location>
        <begin position="84"/>
        <end position="104"/>
    </location>
</feature>
<proteinExistence type="predicted"/>
<organism evidence="9 10">
    <name type="scientific">Actinomarinicola tropica</name>
    <dbReference type="NCBI Taxonomy" id="2789776"/>
    <lineage>
        <taxon>Bacteria</taxon>
        <taxon>Bacillati</taxon>
        <taxon>Actinomycetota</taxon>
        <taxon>Acidimicrobiia</taxon>
        <taxon>Acidimicrobiales</taxon>
        <taxon>Iamiaceae</taxon>
        <taxon>Actinomarinicola</taxon>
    </lineage>
</organism>
<feature type="transmembrane region" description="Helical" evidence="8">
    <location>
        <begin position="12"/>
        <end position="32"/>
    </location>
</feature>
<evidence type="ECO:0000313" key="10">
    <source>
        <dbReference type="Proteomes" id="UP000334019"/>
    </source>
</evidence>
<dbReference type="GO" id="GO:0005886">
    <property type="term" value="C:plasma membrane"/>
    <property type="evidence" value="ECO:0007669"/>
    <property type="project" value="UniProtKB-SubCell"/>
</dbReference>
<comment type="subcellular location">
    <subcellularLocation>
        <location evidence="1">Cell membrane</location>
        <topology evidence="1">Multi-pass membrane protein</topology>
    </subcellularLocation>
</comment>
<evidence type="ECO:0000256" key="6">
    <source>
        <dbReference type="ARBA" id="ARBA00022989"/>
    </source>
</evidence>
<keyword evidence="7 8" id="KW-0472">Membrane</keyword>
<dbReference type="PANTHER" id="PTHR33908">
    <property type="entry name" value="MANNOSYLTRANSFERASE YKCB-RELATED"/>
    <property type="match status" value="1"/>
</dbReference>
<evidence type="ECO:0000313" key="9">
    <source>
        <dbReference type="EMBL" id="QGG95350.1"/>
    </source>
</evidence>
<evidence type="ECO:0000256" key="8">
    <source>
        <dbReference type="SAM" id="Phobius"/>
    </source>
</evidence>
<feature type="transmembrane region" description="Helical" evidence="8">
    <location>
        <begin position="134"/>
        <end position="151"/>
    </location>
</feature>
<evidence type="ECO:0000256" key="7">
    <source>
        <dbReference type="ARBA" id="ARBA00023136"/>
    </source>
</evidence>
<dbReference type="PANTHER" id="PTHR33908:SF11">
    <property type="entry name" value="MEMBRANE PROTEIN"/>
    <property type="match status" value="1"/>
</dbReference>
<evidence type="ECO:0000256" key="4">
    <source>
        <dbReference type="ARBA" id="ARBA00022679"/>
    </source>
</evidence>
<keyword evidence="4" id="KW-0808">Transferase</keyword>
<evidence type="ECO:0000256" key="1">
    <source>
        <dbReference type="ARBA" id="ARBA00004651"/>
    </source>
</evidence>
<gene>
    <name evidence="9" type="ORF">GH723_09715</name>
</gene>
<dbReference type="Proteomes" id="UP000334019">
    <property type="component" value="Chromosome"/>
</dbReference>
<accession>A0A5Q2RN72</accession>
<feature type="transmembrane region" description="Helical" evidence="8">
    <location>
        <begin position="300"/>
        <end position="320"/>
    </location>
</feature>
<dbReference type="RefSeq" id="WP_153759458.1">
    <property type="nucleotide sequence ID" value="NZ_CP045851.1"/>
</dbReference>
<dbReference type="AlphaFoldDB" id="A0A5Q2RN72"/>
<dbReference type="GO" id="GO:0009103">
    <property type="term" value="P:lipopolysaccharide biosynthetic process"/>
    <property type="evidence" value="ECO:0007669"/>
    <property type="project" value="UniProtKB-ARBA"/>
</dbReference>
<feature type="transmembrane region" description="Helical" evidence="8">
    <location>
        <begin position="181"/>
        <end position="199"/>
    </location>
</feature>
<feature type="transmembrane region" description="Helical" evidence="8">
    <location>
        <begin position="249"/>
        <end position="280"/>
    </location>
</feature>
<dbReference type="GO" id="GO:0016763">
    <property type="term" value="F:pentosyltransferase activity"/>
    <property type="evidence" value="ECO:0007669"/>
    <property type="project" value="TreeGrafter"/>
</dbReference>
<keyword evidence="10" id="KW-1185">Reference proteome</keyword>
<evidence type="ECO:0000256" key="2">
    <source>
        <dbReference type="ARBA" id="ARBA00022475"/>
    </source>
</evidence>
<feature type="transmembrane region" description="Helical" evidence="8">
    <location>
        <begin position="111"/>
        <end position="128"/>
    </location>
</feature>
<keyword evidence="6 8" id="KW-1133">Transmembrane helix</keyword>
<evidence type="ECO:0000256" key="5">
    <source>
        <dbReference type="ARBA" id="ARBA00022692"/>
    </source>
</evidence>
<feature type="transmembrane region" description="Helical" evidence="8">
    <location>
        <begin position="352"/>
        <end position="373"/>
    </location>
</feature>
<feature type="transmembrane region" description="Helical" evidence="8">
    <location>
        <begin position="158"/>
        <end position="175"/>
    </location>
</feature>
<feature type="transmembrane region" description="Helical" evidence="8">
    <location>
        <begin position="326"/>
        <end position="345"/>
    </location>
</feature>
<keyword evidence="5 8" id="KW-0812">Transmembrane</keyword>
<evidence type="ECO:0000256" key="3">
    <source>
        <dbReference type="ARBA" id="ARBA00022676"/>
    </source>
</evidence>
<dbReference type="EMBL" id="CP045851">
    <property type="protein sequence ID" value="QGG95350.1"/>
    <property type="molecule type" value="Genomic_DNA"/>
</dbReference>
<name>A0A5Q2RN72_9ACTN</name>
<reference evidence="9 10" key="1">
    <citation type="submission" date="2019-11" db="EMBL/GenBank/DDBJ databases">
        <authorList>
            <person name="He Y."/>
        </authorList>
    </citation>
    <scope>NUCLEOTIDE SEQUENCE [LARGE SCALE GENOMIC DNA]</scope>
    <source>
        <strain evidence="9 10">SCSIO 58843</strain>
    </source>
</reference>
<keyword evidence="3" id="KW-0328">Glycosyltransferase</keyword>
<dbReference type="InterPro" id="IPR050297">
    <property type="entry name" value="LipidA_mod_glycosyltrf_83"/>
</dbReference>
<feature type="transmembrane region" description="Helical" evidence="8">
    <location>
        <begin position="211"/>
        <end position="229"/>
    </location>
</feature>
<keyword evidence="2" id="KW-1003">Cell membrane</keyword>
<protein>
    <submittedName>
        <fullName evidence="9">Uncharacterized protein</fullName>
    </submittedName>
</protein>
<dbReference type="KEGG" id="atq:GH723_09715"/>
<sequence length="513" mass="53807">MPAPADASSTPRALELVVLVGAVLGGVVLRLVTHSDLWLDEALSANIAALPLADLPDALRQDGHPPLYYVLLHAWMSVVGEGDAAVRALSGLLSVATLPVLGVMALRRRGLLAALWTVVLAALLPYATRYGTEARMYALVMLLVAVGWWLLDDVVRHGRWASLLGTWLVAVLLLYTHYWSVWILGTTGILLLLLWWRGATPEVRRGAARGAGALVAAGVAFLPWVPIMLDQLERTGTPWGDPQRPTMSVSIALLDFAGGGVITEAIVGAVLLALLLVLGLTGVPRPPWSIELDLRTVPGVRLDVAVAVGALVVGTTVTWLSGATFASRYAAISMPVLLVAAGVGVTAAPRRLAVALGGVVALVFAVVAVAGALEERTQGGDAAAAILSGAAPGDVVLVCPDQLGPALSRGLASGPDLEVLTYPTLAGPERVDWRDYGERNEAADPAAIAAEVGERAEGGTIWLVWMGGYATYDTQCEEVRDLLASEGLLETVVAARPAEVFEPMWVERIAPAP</sequence>